<name>A0AAD4UGM4_OVIAM</name>
<accession>A0AAD4UGM4</accession>
<proteinExistence type="predicted"/>
<reference evidence="1" key="1">
    <citation type="submission" date="2022-03" db="EMBL/GenBank/DDBJ databases">
        <title>Genomic analyses of argali, domestic sheep and their hybrids provide insights into chromosomal evolution, heterosis and genetic basis of agronomic traits.</title>
        <authorList>
            <person name="Li M."/>
        </authorList>
    </citation>
    <scope>NUCLEOTIDE SEQUENCE</scope>
    <source>
        <strain evidence="1">CAU-MHL-2022a</strain>
        <tissue evidence="1">Skin</tissue>
    </source>
</reference>
<protein>
    <submittedName>
        <fullName evidence="1">Uncharacterized protein</fullName>
    </submittedName>
</protein>
<organism evidence="1 2">
    <name type="scientific">Ovis ammon polii</name>
    <dbReference type="NCBI Taxonomy" id="230172"/>
    <lineage>
        <taxon>Eukaryota</taxon>
        <taxon>Metazoa</taxon>
        <taxon>Chordata</taxon>
        <taxon>Craniata</taxon>
        <taxon>Vertebrata</taxon>
        <taxon>Euteleostomi</taxon>
        <taxon>Mammalia</taxon>
        <taxon>Eutheria</taxon>
        <taxon>Laurasiatheria</taxon>
        <taxon>Artiodactyla</taxon>
        <taxon>Ruminantia</taxon>
        <taxon>Pecora</taxon>
        <taxon>Bovidae</taxon>
        <taxon>Caprinae</taxon>
        <taxon>Ovis</taxon>
    </lineage>
</organism>
<evidence type="ECO:0000313" key="2">
    <source>
        <dbReference type="Proteomes" id="UP001214576"/>
    </source>
</evidence>
<dbReference type="EMBL" id="JAKZEL010000003">
    <property type="protein sequence ID" value="KAI4545661.1"/>
    <property type="molecule type" value="Genomic_DNA"/>
</dbReference>
<comment type="caution">
    <text evidence="1">The sequence shown here is derived from an EMBL/GenBank/DDBJ whole genome shotgun (WGS) entry which is preliminary data.</text>
</comment>
<dbReference type="AlphaFoldDB" id="A0AAD4UGM4"/>
<sequence>MAPTKKGSKKKGRSAIDKVVNREYTINVHKHIYRVEGESNSVPECPWKLYLGACFPMICPACPGDVVHPEANRREEKPWHQHL</sequence>
<evidence type="ECO:0000313" key="1">
    <source>
        <dbReference type="EMBL" id="KAI4545661.1"/>
    </source>
</evidence>
<keyword evidence="2" id="KW-1185">Reference proteome</keyword>
<dbReference type="Proteomes" id="UP001214576">
    <property type="component" value="Unassembled WGS sequence"/>
</dbReference>
<gene>
    <name evidence="1" type="ORF">MG293_005927</name>
</gene>